<dbReference type="InterPro" id="IPR011059">
    <property type="entry name" value="Metal-dep_hydrolase_composite"/>
</dbReference>
<name>A0A0L9Y826_CLOBO</name>
<dbReference type="EMBL" id="SWVK01000003">
    <property type="protein sequence ID" value="NFN34083.1"/>
    <property type="molecule type" value="Genomic_DNA"/>
</dbReference>
<dbReference type="Pfam" id="PF07969">
    <property type="entry name" value="Amidohydro_3"/>
    <property type="match status" value="1"/>
</dbReference>
<protein>
    <submittedName>
        <fullName evidence="2">Amidohydrolase</fullName>
    </submittedName>
</protein>
<dbReference type="Gene3D" id="3.20.20.140">
    <property type="entry name" value="Metal-dependent hydrolases"/>
    <property type="match status" value="1"/>
</dbReference>
<evidence type="ECO:0000313" key="4">
    <source>
        <dbReference type="Proteomes" id="UP000473681"/>
    </source>
</evidence>
<dbReference type="CDD" id="cd01300">
    <property type="entry name" value="YtcJ_like"/>
    <property type="match status" value="1"/>
</dbReference>
<sequence>MNEQIYYNGYILTMEDPLYVDSIFVKDKIIQKIGNYEEIIQLKTPNTEMIDLNNKTLMPSFIDPHSHISALANTLSLVTLDDAKSFDDIINKLKSFKEKNKIKNSDWIIGFGYDNNYLVENSNPTKEILDKASLSNPILIAHASGHMGVANSLALKELDITKETKDPVGGHIGRVCGSNEPNGYMEENAFIHIASKIPQPSLDTTLKLIDKAQDIYLSYGITTVQDGLVNDNEFNLLKAMSDEKKLKVDVIGYVDLKNSKNIAKNNKDYIKKYKNKYKIGGYKLFLDGSPQGKTAWVTKPYESSKDNYCGYPIYKNSEVEDFVHVALNENMQLITHCNGDAAADQLLNSFINVIEKYNIKYTNRPVMIHAQLVRYDQIDEMKKINMIPSYFVAHTYYWGDIHIKNFGSIRAFRISPAKTTLDKDVTFTFHQDSPVVPPDMLFTVWCAVNRITKDGIIIGEFERISPLDALKAVTINAAYQYFEEDIKGSIKEGKLANLVILDKNPLMVEPIKIKDIKILKTIVEGEILYTNN</sequence>
<dbReference type="SUPFAM" id="SSF51556">
    <property type="entry name" value="Metallo-dependent hydrolases"/>
    <property type="match status" value="1"/>
</dbReference>
<dbReference type="PANTHER" id="PTHR22642:SF2">
    <property type="entry name" value="PROTEIN LONG AFTER FAR-RED 3"/>
    <property type="match status" value="1"/>
</dbReference>
<dbReference type="Gene3D" id="2.30.40.10">
    <property type="entry name" value="Urease, subunit C, domain 1"/>
    <property type="match status" value="1"/>
</dbReference>
<proteinExistence type="predicted"/>
<dbReference type="RefSeq" id="WP_053342312.1">
    <property type="nucleotide sequence ID" value="NZ_LFPA01000138.1"/>
</dbReference>
<accession>A0A0L9Y826</accession>
<dbReference type="SUPFAM" id="SSF51338">
    <property type="entry name" value="Composite domain of metallo-dependent hydrolases"/>
    <property type="match status" value="1"/>
</dbReference>
<dbReference type="InterPro" id="IPR013108">
    <property type="entry name" value="Amidohydro_3"/>
</dbReference>
<dbReference type="Proteomes" id="UP000476820">
    <property type="component" value="Unassembled WGS sequence"/>
</dbReference>
<organism evidence="2 5">
    <name type="scientific">Clostridium botulinum</name>
    <dbReference type="NCBI Taxonomy" id="1491"/>
    <lineage>
        <taxon>Bacteria</taxon>
        <taxon>Bacillati</taxon>
        <taxon>Bacillota</taxon>
        <taxon>Clostridia</taxon>
        <taxon>Eubacteriales</taxon>
        <taxon>Clostridiaceae</taxon>
        <taxon>Clostridium</taxon>
    </lineage>
</organism>
<evidence type="ECO:0000313" key="3">
    <source>
        <dbReference type="EMBL" id="NFN34083.1"/>
    </source>
</evidence>
<gene>
    <name evidence="2" type="ORF">FC774_15045</name>
    <name evidence="3" type="ORF">FDB51_02865</name>
</gene>
<dbReference type="EMBL" id="SWOV01000053">
    <property type="protein sequence ID" value="NFF89170.1"/>
    <property type="molecule type" value="Genomic_DNA"/>
</dbReference>
<dbReference type="InterPro" id="IPR033932">
    <property type="entry name" value="YtcJ-like"/>
</dbReference>
<dbReference type="AlphaFoldDB" id="A0A0L9Y826"/>
<keyword evidence="2" id="KW-0378">Hydrolase</keyword>
<dbReference type="Proteomes" id="UP000473681">
    <property type="component" value="Unassembled WGS sequence"/>
</dbReference>
<dbReference type="Gene3D" id="3.10.310.70">
    <property type="match status" value="1"/>
</dbReference>
<dbReference type="GO" id="GO:0016810">
    <property type="term" value="F:hydrolase activity, acting on carbon-nitrogen (but not peptide) bonds"/>
    <property type="evidence" value="ECO:0007669"/>
    <property type="project" value="InterPro"/>
</dbReference>
<dbReference type="PANTHER" id="PTHR22642">
    <property type="entry name" value="IMIDAZOLONEPROPIONASE"/>
    <property type="match status" value="1"/>
</dbReference>
<evidence type="ECO:0000259" key="1">
    <source>
        <dbReference type="Pfam" id="PF07969"/>
    </source>
</evidence>
<reference evidence="4 5" key="1">
    <citation type="submission" date="2019-04" db="EMBL/GenBank/DDBJ databases">
        <title>Genome sequencing of Clostridium botulinum Groups I-IV and Clostridium butyricum.</title>
        <authorList>
            <person name="Brunt J."/>
            <person name="Van Vliet A.H.M."/>
            <person name="Stringer S.C."/>
            <person name="Carter A.T."/>
            <person name="Peck M.W."/>
        </authorList>
    </citation>
    <scope>NUCLEOTIDE SEQUENCE [LARGE SCALE GENOMIC DNA]</scope>
    <source>
        <strain evidence="2 5">1605</strain>
        <strain evidence="3 4">CB-K-33E</strain>
    </source>
</reference>
<comment type="caution">
    <text evidence="2">The sequence shown here is derived from an EMBL/GenBank/DDBJ whole genome shotgun (WGS) entry which is preliminary data.</text>
</comment>
<evidence type="ECO:0000313" key="2">
    <source>
        <dbReference type="EMBL" id="NFF89170.1"/>
    </source>
</evidence>
<dbReference type="InterPro" id="IPR032466">
    <property type="entry name" value="Metal_Hydrolase"/>
</dbReference>
<dbReference type="OrthoDB" id="9767366at2"/>
<evidence type="ECO:0000313" key="5">
    <source>
        <dbReference type="Proteomes" id="UP000476820"/>
    </source>
</evidence>
<feature type="domain" description="Amidohydrolase 3" evidence="1">
    <location>
        <begin position="48"/>
        <end position="529"/>
    </location>
</feature>